<proteinExistence type="predicted"/>
<dbReference type="EMBL" id="UPPP01000061">
    <property type="protein sequence ID" value="VBB06146.1"/>
    <property type="molecule type" value="Genomic_DNA"/>
</dbReference>
<dbReference type="AlphaFoldDB" id="A0A498R0T1"/>
<dbReference type="OrthoDB" id="1683806at2"/>
<evidence type="ECO:0000313" key="1">
    <source>
        <dbReference type="EMBL" id="VBB06146.1"/>
    </source>
</evidence>
<accession>A0A498R0T1</accession>
<gene>
    <name evidence="1" type="ORF">LUCI_1361</name>
</gene>
<protein>
    <submittedName>
        <fullName evidence="1">Uncharacterized protein</fullName>
    </submittedName>
</protein>
<organism evidence="1 2">
    <name type="scientific">Lucifera butyrica</name>
    <dbReference type="NCBI Taxonomy" id="1351585"/>
    <lineage>
        <taxon>Bacteria</taxon>
        <taxon>Bacillati</taxon>
        <taxon>Bacillota</taxon>
        <taxon>Negativicutes</taxon>
        <taxon>Veillonellales</taxon>
        <taxon>Veillonellaceae</taxon>
        <taxon>Lucifera</taxon>
    </lineage>
</organism>
<evidence type="ECO:0000313" key="2">
    <source>
        <dbReference type="Proteomes" id="UP000277811"/>
    </source>
</evidence>
<dbReference type="Proteomes" id="UP000277811">
    <property type="component" value="Unassembled WGS sequence"/>
</dbReference>
<keyword evidence="2" id="KW-1185">Reference proteome</keyword>
<sequence>MMNTIYGIPVAADLELPYSEKEKIVKELMTEWAWNGRQLGKVEIISDEQFIHVCAYEKPIVKVYKEIIKKY</sequence>
<name>A0A498R0T1_9FIRM</name>
<reference evidence="1 2" key="1">
    <citation type="submission" date="2018-06" db="EMBL/GenBank/DDBJ databases">
        <authorList>
            <person name="Strepis N."/>
        </authorList>
    </citation>
    <scope>NUCLEOTIDE SEQUENCE [LARGE SCALE GENOMIC DNA]</scope>
    <source>
        <strain evidence="1">LUCI</strain>
    </source>
</reference>